<feature type="region of interest" description="Disordered" evidence="1">
    <location>
        <begin position="1"/>
        <end position="62"/>
    </location>
</feature>
<comment type="caution">
    <text evidence="2">The sequence shown here is derived from an EMBL/GenBank/DDBJ whole genome shotgun (WGS) entry which is preliminary data.</text>
</comment>
<name>A0A392TWP7_9FABA</name>
<sequence length="62" mass="6972">MKRENSKANAQEKKKNPEKGTSTSKQSKAQKKLKLKQEVSSDSGETDSAYAEFLKTYDPSFN</sequence>
<evidence type="ECO:0000313" key="2">
    <source>
        <dbReference type="EMBL" id="MCI65124.1"/>
    </source>
</evidence>
<reference evidence="2 3" key="1">
    <citation type="journal article" date="2018" name="Front. Plant Sci.">
        <title>Red Clover (Trifolium pratense) and Zigzag Clover (T. medium) - A Picture of Genomic Similarities and Differences.</title>
        <authorList>
            <person name="Dluhosova J."/>
            <person name="Istvanek J."/>
            <person name="Nedelnik J."/>
            <person name="Repkova J."/>
        </authorList>
    </citation>
    <scope>NUCLEOTIDE SEQUENCE [LARGE SCALE GENOMIC DNA]</scope>
    <source>
        <strain evidence="3">cv. 10/8</strain>
        <tissue evidence="2">Leaf</tissue>
    </source>
</reference>
<feature type="compositionally biased region" description="Basic and acidic residues" evidence="1">
    <location>
        <begin position="1"/>
        <end position="18"/>
    </location>
</feature>
<dbReference type="EMBL" id="LXQA010669934">
    <property type="protein sequence ID" value="MCI65124.1"/>
    <property type="molecule type" value="Genomic_DNA"/>
</dbReference>
<proteinExistence type="predicted"/>
<evidence type="ECO:0000313" key="3">
    <source>
        <dbReference type="Proteomes" id="UP000265520"/>
    </source>
</evidence>
<evidence type="ECO:0000256" key="1">
    <source>
        <dbReference type="SAM" id="MobiDB-lite"/>
    </source>
</evidence>
<dbReference type="AlphaFoldDB" id="A0A392TWP7"/>
<keyword evidence="3" id="KW-1185">Reference proteome</keyword>
<accession>A0A392TWP7</accession>
<organism evidence="2 3">
    <name type="scientific">Trifolium medium</name>
    <dbReference type="NCBI Taxonomy" id="97028"/>
    <lineage>
        <taxon>Eukaryota</taxon>
        <taxon>Viridiplantae</taxon>
        <taxon>Streptophyta</taxon>
        <taxon>Embryophyta</taxon>
        <taxon>Tracheophyta</taxon>
        <taxon>Spermatophyta</taxon>
        <taxon>Magnoliopsida</taxon>
        <taxon>eudicotyledons</taxon>
        <taxon>Gunneridae</taxon>
        <taxon>Pentapetalae</taxon>
        <taxon>rosids</taxon>
        <taxon>fabids</taxon>
        <taxon>Fabales</taxon>
        <taxon>Fabaceae</taxon>
        <taxon>Papilionoideae</taxon>
        <taxon>50 kb inversion clade</taxon>
        <taxon>NPAAA clade</taxon>
        <taxon>Hologalegina</taxon>
        <taxon>IRL clade</taxon>
        <taxon>Trifolieae</taxon>
        <taxon>Trifolium</taxon>
    </lineage>
</organism>
<dbReference type="Proteomes" id="UP000265520">
    <property type="component" value="Unassembled WGS sequence"/>
</dbReference>
<protein>
    <submittedName>
        <fullName evidence="2">Uncharacterized protein</fullName>
    </submittedName>
</protein>